<sequence>MLLRSALPWLTLAALAPAAIGADAPRLEPALAARYLQEAAQLCRADAGRLWGKSLCGPTLLVEPATRRVVANQADAEGQLHAEGGVFVGTLPTSQTIANTAVDWAGVHWSEMLWPLPDEAPVRHTMMAHEAFHRIQDSLGLPADGRDAPHMDTLEGRYTVQLEWRALDAALAAKTDAERRAHAADALAFRAARYQHFAQAEAAETALERNEGLAEYTGVMVGNRTLAEQLAMAHYDLTWHPKNDATFARSFAYPSGPAYGILLDRYRPGWRKAIVQGGSPAGMLAAALHVDMHAKPDIDARAARYGGPALLASERARADARARQAAAYKAQLVTGPVLHLPLKHMKVQFNPSNLMPLGDAGTVYPTMQVIDDWGSIEVKGGALMAGDWTLLTVAAPDGDARGGELHGKGWTMKLAPGWQVVDGTRKGDRTIAAGGAR</sequence>
<gene>
    <name evidence="2" type="ORF">SAMN04487997_0322</name>
</gene>
<accession>A0A1H6QCV3</accession>
<evidence type="ECO:0000313" key="2">
    <source>
        <dbReference type="EMBL" id="SEI38027.1"/>
    </source>
</evidence>
<proteinExistence type="predicted"/>
<keyword evidence="3" id="KW-1185">Reference proteome</keyword>
<feature type="signal peptide" evidence="1">
    <location>
        <begin position="1"/>
        <end position="18"/>
    </location>
</feature>
<dbReference type="AlphaFoldDB" id="A0A1H6QCV3"/>
<protein>
    <submittedName>
        <fullName evidence="2">Uncharacterized protein</fullName>
    </submittedName>
</protein>
<name>A0A1H6QCV3_9GAMM</name>
<dbReference type="Proteomes" id="UP000199420">
    <property type="component" value="Unassembled WGS sequence"/>
</dbReference>
<evidence type="ECO:0000256" key="1">
    <source>
        <dbReference type="SAM" id="SignalP"/>
    </source>
</evidence>
<dbReference type="EMBL" id="FNYC01000001">
    <property type="protein sequence ID" value="SEI38027.1"/>
    <property type="molecule type" value="Genomic_DNA"/>
</dbReference>
<organism evidence="2 3">
    <name type="scientific">Frateuria terrea</name>
    <dbReference type="NCBI Taxonomy" id="529704"/>
    <lineage>
        <taxon>Bacteria</taxon>
        <taxon>Pseudomonadati</taxon>
        <taxon>Pseudomonadota</taxon>
        <taxon>Gammaproteobacteria</taxon>
        <taxon>Lysobacterales</taxon>
        <taxon>Rhodanobacteraceae</taxon>
        <taxon>Frateuria</taxon>
    </lineage>
</organism>
<reference evidence="2 3" key="1">
    <citation type="submission" date="2016-10" db="EMBL/GenBank/DDBJ databases">
        <authorList>
            <person name="de Groot N.N."/>
        </authorList>
    </citation>
    <scope>NUCLEOTIDE SEQUENCE [LARGE SCALE GENOMIC DNA]</scope>
    <source>
        <strain evidence="2 3">DSM 26515</strain>
    </source>
</reference>
<feature type="chain" id="PRO_5011502537" evidence="1">
    <location>
        <begin position="19"/>
        <end position="437"/>
    </location>
</feature>
<dbReference type="RefSeq" id="WP_245747130.1">
    <property type="nucleotide sequence ID" value="NZ_FNYC01000001.1"/>
</dbReference>
<dbReference type="STRING" id="529704.SAMN02927913_0237"/>
<keyword evidence="1" id="KW-0732">Signal</keyword>
<evidence type="ECO:0000313" key="3">
    <source>
        <dbReference type="Proteomes" id="UP000199420"/>
    </source>
</evidence>